<dbReference type="InterPro" id="IPR045864">
    <property type="entry name" value="aa-tRNA-synth_II/BPL/LPL"/>
</dbReference>
<dbReference type="InterPro" id="IPR033729">
    <property type="entry name" value="SerRS_core"/>
</dbReference>
<comment type="caution">
    <text evidence="17">The sequence shown here is derived from an EMBL/GenBank/DDBJ whole genome shotgun (WGS) entry which is preliminary data.</text>
</comment>
<keyword evidence="5" id="KW-0963">Cytoplasm</keyword>
<evidence type="ECO:0000256" key="12">
    <source>
        <dbReference type="ARBA" id="ARBA00047929"/>
    </source>
</evidence>
<comment type="catalytic activity">
    <reaction evidence="13">
        <text>tRNA(Ser) + L-serine + ATP = L-seryl-tRNA(Ser) + AMP + diphosphate + H(+)</text>
        <dbReference type="Rhea" id="RHEA:12292"/>
        <dbReference type="Rhea" id="RHEA-COMP:9669"/>
        <dbReference type="Rhea" id="RHEA-COMP:9703"/>
        <dbReference type="ChEBI" id="CHEBI:15378"/>
        <dbReference type="ChEBI" id="CHEBI:30616"/>
        <dbReference type="ChEBI" id="CHEBI:33019"/>
        <dbReference type="ChEBI" id="CHEBI:33384"/>
        <dbReference type="ChEBI" id="CHEBI:78442"/>
        <dbReference type="ChEBI" id="CHEBI:78533"/>
        <dbReference type="ChEBI" id="CHEBI:456215"/>
        <dbReference type="EC" id="6.1.1.11"/>
    </reaction>
</comment>
<dbReference type="InterPro" id="IPR015866">
    <property type="entry name" value="Ser-tRNA-synth_1_N"/>
</dbReference>
<keyword evidence="8" id="KW-0067">ATP-binding</keyword>
<dbReference type="Pfam" id="PF00587">
    <property type="entry name" value="tRNA-synt_2b"/>
    <property type="match status" value="1"/>
</dbReference>
<evidence type="ECO:0000256" key="14">
    <source>
        <dbReference type="NCBIfam" id="TIGR00414"/>
    </source>
</evidence>
<comment type="subcellular location">
    <subcellularLocation>
        <location evidence="1">Cytoplasm</location>
    </subcellularLocation>
</comment>
<proteinExistence type="inferred from homology"/>
<comment type="catalytic activity">
    <reaction evidence="12">
        <text>tRNA(Sec) + L-serine + ATP = L-seryl-tRNA(Sec) + AMP + diphosphate + H(+)</text>
        <dbReference type="Rhea" id="RHEA:42580"/>
        <dbReference type="Rhea" id="RHEA-COMP:9742"/>
        <dbReference type="Rhea" id="RHEA-COMP:10128"/>
        <dbReference type="ChEBI" id="CHEBI:15378"/>
        <dbReference type="ChEBI" id="CHEBI:30616"/>
        <dbReference type="ChEBI" id="CHEBI:33019"/>
        <dbReference type="ChEBI" id="CHEBI:33384"/>
        <dbReference type="ChEBI" id="CHEBI:78442"/>
        <dbReference type="ChEBI" id="CHEBI:78533"/>
        <dbReference type="ChEBI" id="CHEBI:456215"/>
        <dbReference type="EC" id="6.1.1.11"/>
    </reaction>
</comment>
<keyword evidence="18" id="KW-1185">Reference proteome</keyword>
<name>A0ABW5PDE4_9BACL</name>
<feature type="domain" description="Aminoacyl-transfer RNA synthetases class-II family profile" evidence="16">
    <location>
        <begin position="140"/>
        <end position="410"/>
    </location>
</feature>
<dbReference type="PRINTS" id="PR00981">
    <property type="entry name" value="TRNASYNTHSER"/>
</dbReference>
<evidence type="ECO:0000256" key="4">
    <source>
        <dbReference type="ARBA" id="ARBA00012840"/>
    </source>
</evidence>
<dbReference type="PANTHER" id="PTHR43697">
    <property type="entry name" value="SERYL-TRNA SYNTHETASE"/>
    <property type="match status" value="1"/>
</dbReference>
<sequence length="429" mass="47556">MLDMNRIRVDAAGLREAVKARGLDFPVERLLETDRVRRELQTRVEAARKSRNECSDAAGNCLRKGLKNEAEFYKEKGRLLNQEVTELELKLSAANAEYSGVLLLAPNLVSPDTPPGTSDVNNVPLRSCGEVPEMAEWTKDHLELGKLHSMIDAAGGVKIAGSRGYILRGEGAMLHRAVQQMAMDFLTGRGFEPVEVPVAVKEHAMMQAGFFPQGRDQTYSVNDGEFHLAGTAEVPLVAYLSGEILDVTHPVKLAAASACFRSEAGSAGRDVRGLYRVHQFAKVEQVVVCKDDITTAEALLNEITGNAEQILQMLELPYRVVAVCAGDMGHKAYKQYDIETWMPSRQAYGETHSSSLLLDYQARRANIRFRDGEGRPRYCYTLNNTAVATPRILIPLLEHHQKEDGSICIPQALQPYMHGRKELKPEAVR</sequence>
<evidence type="ECO:0000256" key="15">
    <source>
        <dbReference type="SAM" id="Coils"/>
    </source>
</evidence>
<evidence type="ECO:0000256" key="7">
    <source>
        <dbReference type="ARBA" id="ARBA00022741"/>
    </source>
</evidence>
<keyword evidence="6 17" id="KW-0436">Ligase</keyword>
<dbReference type="InterPro" id="IPR042103">
    <property type="entry name" value="SerRS_1_N_sf"/>
</dbReference>
<evidence type="ECO:0000313" key="17">
    <source>
        <dbReference type="EMBL" id="MFD2612951.1"/>
    </source>
</evidence>
<dbReference type="InterPro" id="IPR002317">
    <property type="entry name" value="Ser-tRNA-ligase_type_1"/>
</dbReference>
<dbReference type="RefSeq" id="WP_377602819.1">
    <property type="nucleotide sequence ID" value="NZ_JBHUME010000007.1"/>
</dbReference>
<keyword evidence="7" id="KW-0547">Nucleotide-binding</keyword>
<dbReference type="SUPFAM" id="SSF55681">
    <property type="entry name" value="Class II aaRS and biotin synthetases"/>
    <property type="match status" value="1"/>
</dbReference>
<evidence type="ECO:0000256" key="3">
    <source>
        <dbReference type="ARBA" id="ARBA00010728"/>
    </source>
</evidence>
<dbReference type="NCBIfam" id="TIGR00414">
    <property type="entry name" value="serS"/>
    <property type="match status" value="1"/>
</dbReference>
<keyword evidence="9" id="KW-0648">Protein biosynthesis</keyword>
<keyword evidence="15" id="KW-0175">Coiled coil</keyword>
<evidence type="ECO:0000256" key="8">
    <source>
        <dbReference type="ARBA" id="ARBA00022840"/>
    </source>
</evidence>
<dbReference type="GO" id="GO:0004828">
    <property type="term" value="F:serine-tRNA ligase activity"/>
    <property type="evidence" value="ECO:0007669"/>
    <property type="project" value="UniProtKB-EC"/>
</dbReference>
<dbReference type="EMBL" id="JBHUME010000007">
    <property type="protein sequence ID" value="MFD2612951.1"/>
    <property type="molecule type" value="Genomic_DNA"/>
</dbReference>
<dbReference type="SUPFAM" id="SSF46589">
    <property type="entry name" value="tRNA-binding arm"/>
    <property type="match status" value="1"/>
</dbReference>
<dbReference type="InterPro" id="IPR006195">
    <property type="entry name" value="aa-tRNA-synth_II"/>
</dbReference>
<evidence type="ECO:0000313" key="18">
    <source>
        <dbReference type="Proteomes" id="UP001597541"/>
    </source>
</evidence>
<evidence type="ECO:0000256" key="9">
    <source>
        <dbReference type="ARBA" id="ARBA00022917"/>
    </source>
</evidence>
<accession>A0ABW5PDE4</accession>
<reference evidence="18" key="1">
    <citation type="journal article" date="2019" name="Int. J. Syst. Evol. Microbiol.">
        <title>The Global Catalogue of Microorganisms (GCM) 10K type strain sequencing project: providing services to taxonomists for standard genome sequencing and annotation.</title>
        <authorList>
            <consortium name="The Broad Institute Genomics Platform"/>
            <consortium name="The Broad Institute Genome Sequencing Center for Infectious Disease"/>
            <person name="Wu L."/>
            <person name="Ma J."/>
        </authorList>
    </citation>
    <scope>NUCLEOTIDE SEQUENCE [LARGE SCALE GENOMIC DNA]</scope>
    <source>
        <strain evidence="18">KCTC 3950</strain>
    </source>
</reference>
<dbReference type="PANTHER" id="PTHR43697:SF1">
    <property type="entry name" value="SERINE--TRNA LIGASE"/>
    <property type="match status" value="1"/>
</dbReference>
<evidence type="ECO:0000256" key="1">
    <source>
        <dbReference type="ARBA" id="ARBA00004496"/>
    </source>
</evidence>
<dbReference type="InterPro" id="IPR002314">
    <property type="entry name" value="aa-tRNA-synt_IIb"/>
</dbReference>
<dbReference type="Proteomes" id="UP001597541">
    <property type="component" value="Unassembled WGS sequence"/>
</dbReference>
<gene>
    <name evidence="17" type="primary">serS</name>
    <name evidence="17" type="ORF">ACFSUF_11010</name>
</gene>
<dbReference type="EC" id="6.1.1.11" evidence="4 14"/>
<dbReference type="Pfam" id="PF02403">
    <property type="entry name" value="Seryl_tRNA_N"/>
    <property type="match status" value="1"/>
</dbReference>
<dbReference type="PIRSF" id="PIRSF001529">
    <property type="entry name" value="Ser-tRNA-synth_IIa"/>
    <property type="match status" value="1"/>
</dbReference>
<evidence type="ECO:0000256" key="6">
    <source>
        <dbReference type="ARBA" id="ARBA00022598"/>
    </source>
</evidence>
<dbReference type="PROSITE" id="PS50862">
    <property type="entry name" value="AA_TRNA_LIGASE_II"/>
    <property type="match status" value="1"/>
</dbReference>
<feature type="coiled-coil region" evidence="15">
    <location>
        <begin position="63"/>
        <end position="97"/>
    </location>
</feature>
<evidence type="ECO:0000256" key="10">
    <source>
        <dbReference type="ARBA" id="ARBA00023146"/>
    </source>
</evidence>
<evidence type="ECO:0000259" key="16">
    <source>
        <dbReference type="PROSITE" id="PS50862"/>
    </source>
</evidence>
<organism evidence="17 18">
    <name type="scientific">Paenibacillus gansuensis</name>
    <dbReference type="NCBI Taxonomy" id="306542"/>
    <lineage>
        <taxon>Bacteria</taxon>
        <taxon>Bacillati</taxon>
        <taxon>Bacillota</taxon>
        <taxon>Bacilli</taxon>
        <taxon>Bacillales</taxon>
        <taxon>Paenibacillaceae</taxon>
        <taxon>Paenibacillus</taxon>
    </lineage>
</organism>
<comment type="pathway">
    <text evidence="2">Aminoacyl-tRNA biosynthesis; selenocysteinyl-tRNA(Sec) biosynthesis; L-seryl-tRNA(Sec) from L-serine and tRNA(Sec): step 1/1.</text>
</comment>
<comment type="similarity">
    <text evidence="3">Belongs to the class-II aminoacyl-tRNA synthetase family. Type-1 seryl-tRNA synthetase subfamily.</text>
</comment>
<evidence type="ECO:0000256" key="11">
    <source>
        <dbReference type="ARBA" id="ARBA00039158"/>
    </source>
</evidence>
<evidence type="ECO:0000256" key="5">
    <source>
        <dbReference type="ARBA" id="ARBA00022490"/>
    </source>
</evidence>
<dbReference type="Gene3D" id="3.30.930.10">
    <property type="entry name" value="Bira Bifunctional Protein, Domain 2"/>
    <property type="match status" value="1"/>
</dbReference>
<evidence type="ECO:0000256" key="2">
    <source>
        <dbReference type="ARBA" id="ARBA00005045"/>
    </source>
</evidence>
<protein>
    <recommendedName>
        <fullName evidence="11 14">Serine--tRNA ligase</fullName>
        <ecNumber evidence="4 14">6.1.1.11</ecNumber>
    </recommendedName>
</protein>
<dbReference type="Gene3D" id="1.10.287.40">
    <property type="entry name" value="Serine-tRNA synthetase, tRNA binding domain"/>
    <property type="match status" value="1"/>
</dbReference>
<dbReference type="InterPro" id="IPR010978">
    <property type="entry name" value="tRNA-bd_arm"/>
</dbReference>
<evidence type="ECO:0000256" key="13">
    <source>
        <dbReference type="ARBA" id="ARBA00048823"/>
    </source>
</evidence>
<dbReference type="CDD" id="cd00770">
    <property type="entry name" value="SerRS_core"/>
    <property type="match status" value="1"/>
</dbReference>
<keyword evidence="10" id="KW-0030">Aminoacyl-tRNA synthetase</keyword>